<evidence type="ECO:0000313" key="2">
    <source>
        <dbReference type="EMBL" id="EEO27797.1"/>
    </source>
</evidence>
<organism evidence="2 3">
    <name type="scientific">Oxalobacter paraformigenes</name>
    <dbReference type="NCBI Taxonomy" id="556268"/>
    <lineage>
        <taxon>Bacteria</taxon>
        <taxon>Pseudomonadati</taxon>
        <taxon>Pseudomonadota</taxon>
        <taxon>Betaproteobacteria</taxon>
        <taxon>Burkholderiales</taxon>
        <taxon>Oxalobacteraceae</taxon>
        <taxon>Oxalobacter</taxon>
    </lineage>
</organism>
<protein>
    <submittedName>
        <fullName evidence="2">Uncharacterized protein</fullName>
    </submittedName>
</protein>
<dbReference type="Proteomes" id="UP000003973">
    <property type="component" value="Unassembled WGS sequence"/>
</dbReference>
<evidence type="ECO:0000313" key="3">
    <source>
        <dbReference type="Proteomes" id="UP000003973"/>
    </source>
</evidence>
<feature type="compositionally biased region" description="Polar residues" evidence="1">
    <location>
        <begin position="107"/>
        <end position="122"/>
    </location>
</feature>
<feature type="compositionally biased region" description="Polar residues" evidence="1">
    <location>
        <begin position="218"/>
        <end position="231"/>
    </location>
</feature>
<name>C3X3L1_9BURK</name>
<comment type="caution">
    <text evidence="2">The sequence shown here is derived from an EMBL/GenBank/DDBJ whole genome shotgun (WGS) entry which is preliminary data.</text>
</comment>
<dbReference type="RefSeq" id="WP_005877033.1">
    <property type="nucleotide sequence ID" value="NZ_CABMNL010000001.1"/>
</dbReference>
<feature type="region of interest" description="Disordered" evidence="1">
    <location>
        <begin position="1"/>
        <end position="122"/>
    </location>
</feature>
<feature type="region of interest" description="Disordered" evidence="1">
    <location>
        <begin position="214"/>
        <end position="266"/>
    </location>
</feature>
<keyword evidence="3" id="KW-1185">Reference proteome</keyword>
<dbReference type="AlphaFoldDB" id="C3X3L1"/>
<reference evidence="2" key="1">
    <citation type="submission" date="2011-10" db="EMBL/GenBank/DDBJ databases">
        <title>The Genome Sequence of Oxalobacter formigenes HOxBLS.</title>
        <authorList>
            <consortium name="The Broad Institute Genome Sequencing Platform"/>
            <person name="Earl A."/>
            <person name="Ward D."/>
            <person name="Feldgarden M."/>
            <person name="Gevers D."/>
            <person name="Allison M.J."/>
            <person name="Humphrey S."/>
            <person name="Young S.K."/>
            <person name="Zeng Q."/>
            <person name="Gargeya S."/>
            <person name="Fitzgerald M."/>
            <person name="Haas B."/>
            <person name="Abouelleil A."/>
            <person name="Alvarado L."/>
            <person name="Arachchi H.M."/>
            <person name="Berlin A."/>
            <person name="Brown A."/>
            <person name="Chapman S.B."/>
            <person name="Chen Z."/>
            <person name="Dunbar C."/>
            <person name="Freedman E."/>
            <person name="Gearin G."/>
            <person name="Goldberg J."/>
            <person name="Griggs A."/>
            <person name="Gujja S."/>
            <person name="Heiman D."/>
            <person name="Howarth C."/>
            <person name="Larson L."/>
            <person name="Lui A."/>
            <person name="MacDonald P.J.P."/>
            <person name="Montmayeur A."/>
            <person name="Murphy C."/>
            <person name="Neiman D."/>
            <person name="Pearson M."/>
            <person name="Priest M."/>
            <person name="Roberts A."/>
            <person name="Saif S."/>
            <person name="Shea T."/>
            <person name="Shenoy N."/>
            <person name="Sisk P."/>
            <person name="Stolte C."/>
            <person name="Sykes S."/>
            <person name="Wortman J."/>
            <person name="Nusbaum C."/>
            <person name="Birren B."/>
        </authorList>
    </citation>
    <scope>NUCLEOTIDE SEQUENCE [LARGE SCALE GENOMIC DNA]</scope>
    <source>
        <strain evidence="2">HOxBLS</strain>
    </source>
</reference>
<accession>C3X3L1</accession>
<gene>
    <name evidence="2" type="ORF">OFAG_00950</name>
</gene>
<proteinExistence type="predicted"/>
<feature type="compositionally biased region" description="Basic and acidic residues" evidence="1">
    <location>
        <begin position="24"/>
        <end position="46"/>
    </location>
</feature>
<dbReference type="HOGENOM" id="CLU_484708_0_0_4"/>
<dbReference type="EMBL" id="ACDP02000021">
    <property type="protein sequence ID" value="EEO27797.1"/>
    <property type="molecule type" value="Genomic_DNA"/>
</dbReference>
<evidence type="ECO:0000256" key="1">
    <source>
        <dbReference type="SAM" id="MobiDB-lite"/>
    </source>
</evidence>
<feature type="compositionally biased region" description="Basic and acidic residues" evidence="1">
    <location>
        <begin position="78"/>
        <end position="89"/>
    </location>
</feature>
<sequence>MSDDFENYFGLAGDMASGSQNPGEHNDWLDKQQRERERQQKARERQQPNPNRTADGFTAPATGLTPVFDNETAVPKSEPLKIEPVKAETPKPGLSPAETPKPAASGTGLSNTGTAGTASPTINLSITPEDAYTTFGKTWGEQRLIGMYDKQPVPRREQPEEWYAALARRAKHIPTLSPDVQECLFRFHCQTNPPFRQKIQEEIRQTHRVMPDIRKDSAQSSPQSPTGNTPAIPSASVPEETGKLAPSSVEKAGAGRQGENTPVEPETSLLQQALSVNLPQDMSLNPLIDFVNDHDRDILGDNPFWKADPPGHSDLSYGAFGETLSKSAQSALGEASAIHGKDQSRTAGLLDESYAPLIGDVSDNLGANSAVTGHGRETIGAPNQSYWVNWEDEQGRQIPFDLAARGVKQGLEDAKALFYSGAALAGDLVYQLVGGDDKALRQIQVLVDRHRKERKKRETLSINELYVEGDAEKTMQNITQYLYQELGNQIVNVPAYIVLGHLKTFAELTGVSTTVMAAQIHGDIREKTGEGKPVESVLYAVPLGLMSALRMPFRQAGALKGAQEVRNYVGGLLVGFGVHMAQQEQEKMIVRKFGDTTSQSD</sequence>